<dbReference type="Proteomes" id="UP000683000">
    <property type="component" value="Unassembled WGS sequence"/>
</dbReference>
<comment type="caution">
    <text evidence="2">The sequence shown here is derived from an EMBL/GenBank/DDBJ whole genome shotgun (WGS) entry which is preliminary data.</text>
</comment>
<evidence type="ECO:0000313" key="2">
    <source>
        <dbReference type="EMBL" id="KAG6369353.1"/>
    </source>
</evidence>
<feature type="region of interest" description="Disordered" evidence="1">
    <location>
        <begin position="277"/>
        <end position="347"/>
    </location>
</feature>
<evidence type="ECO:0000256" key="1">
    <source>
        <dbReference type="SAM" id="MobiDB-lite"/>
    </source>
</evidence>
<gene>
    <name evidence="2" type="ORF">JVT61DRAFT_14998</name>
</gene>
<accession>A0A8I3A260</accession>
<dbReference type="OrthoDB" id="2692094at2759"/>
<keyword evidence="3" id="KW-1185">Reference proteome</keyword>
<dbReference type="EMBL" id="JAGFBS010000087">
    <property type="protein sequence ID" value="KAG6369353.1"/>
    <property type="molecule type" value="Genomic_DNA"/>
</dbReference>
<reference evidence="2" key="1">
    <citation type="submission" date="2021-03" db="EMBL/GenBank/DDBJ databases">
        <title>Evolutionary innovations through gain and loss of genes in the ectomycorrhizal Boletales.</title>
        <authorList>
            <person name="Wu G."/>
            <person name="Miyauchi S."/>
            <person name="Morin E."/>
            <person name="Yang Z.-L."/>
            <person name="Xu J."/>
            <person name="Martin F.M."/>
        </authorList>
    </citation>
    <scope>NUCLEOTIDE SEQUENCE</scope>
    <source>
        <strain evidence="2">BR01</strain>
    </source>
</reference>
<feature type="compositionally biased region" description="Acidic residues" evidence="1">
    <location>
        <begin position="316"/>
        <end position="334"/>
    </location>
</feature>
<dbReference type="AlphaFoldDB" id="A0A8I3A260"/>
<organism evidence="2 3">
    <name type="scientific">Boletus reticuloceps</name>
    <dbReference type="NCBI Taxonomy" id="495285"/>
    <lineage>
        <taxon>Eukaryota</taxon>
        <taxon>Fungi</taxon>
        <taxon>Dikarya</taxon>
        <taxon>Basidiomycota</taxon>
        <taxon>Agaricomycotina</taxon>
        <taxon>Agaricomycetes</taxon>
        <taxon>Agaricomycetidae</taxon>
        <taxon>Boletales</taxon>
        <taxon>Boletineae</taxon>
        <taxon>Boletaceae</taxon>
        <taxon>Boletoideae</taxon>
        <taxon>Boletus</taxon>
    </lineage>
</organism>
<feature type="compositionally biased region" description="Basic and acidic residues" evidence="1">
    <location>
        <begin position="335"/>
        <end position="346"/>
    </location>
</feature>
<name>A0A8I3A260_9AGAM</name>
<feature type="compositionally biased region" description="Basic and acidic residues" evidence="1">
    <location>
        <begin position="299"/>
        <end position="315"/>
    </location>
</feature>
<evidence type="ECO:0000313" key="3">
    <source>
        <dbReference type="Proteomes" id="UP000683000"/>
    </source>
</evidence>
<protein>
    <submittedName>
        <fullName evidence="2">Uncharacterized protein</fullName>
    </submittedName>
</protein>
<proteinExistence type="predicted"/>
<sequence length="368" mass="42748">MIASLTKQESRALYIDKLIKYVEKKLNLDLRPLAEHPCCVRTSPYEHYHVSTQSRTVHNLSVWLQGYAGDRAIKHLGEDLQFSDDDRDMLLVAEDKIYEHRVLRVNYITYDLQREQDSVTTTHPDVMVLSQETDEARHPYWYACIIHIFHVNVCYYGEGNNGEDVKRFNILFVRWCGRATHLPSGFAARRLPKLVSYIKMILTCVHLIPSFRQGTTDKLLRASFVHRESNDDEDWNFYDVNIFVDHDMFMQFHGCGIGHKGSRHWDEFLLSDGAKVQAEADEEVEEDIADKGSDDEEVERPNIDQDGLDMEHVPEDNSDGEDDDSDRDDSENEEHESMYQMDKEDPIVMDDDEILDDHVLIQEGYGAL</sequence>
<feature type="compositionally biased region" description="Acidic residues" evidence="1">
    <location>
        <begin position="279"/>
        <end position="298"/>
    </location>
</feature>